<organism evidence="10 11">
    <name type="scientific">Alectoria fallacina</name>
    <dbReference type="NCBI Taxonomy" id="1903189"/>
    <lineage>
        <taxon>Eukaryota</taxon>
        <taxon>Fungi</taxon>
        <taxon>Dikarya</taxon>
        <taxon>Ascomycota</taxon>
        <taxon>Pezizomycotina</taxon>
        <taxon>Lecanoromycetes</taxon>
        <taxon>OSLEUM clade</taxon>
        <taxon>Lecanoromycetidae</taxon>
        <taxon>Lecanorales</taxon>
        <taxon>Lecanorineae</taxon>
        <taxon>Parmeliaceae</taxon>
        <taxon>Alectoria</taxon>
    </lineage>
</organism>
<feature type="compositionally biased region" description="Polar residues" evidence="8">
    <location>
        <begin position="1719"/>
        <end position="1729"/>
    </location>
</feature>
<feature type="region of interest" description="Disordered" evidence="8">
    <location>
        <begin position="1545"/>
        <end position="1564"/>
    </location>
</feature>
<feature type="compositionally biased region" description="Basic and acidic residues" evidence="8">
    <location>
        <begin position="1010"/>
        <end position="1021"/>
    </location>
</feature>
<feature type="signal peptide" evidence="9">
    <location>
        <begin position="1"/>
        <end position="20"/>
    </location>
</feature>
<keyword evidence="6" id="KW-0539">Nucleus</keyword>
<feature type="coiled-coil region" evidence="7">
    <location>
        <begin position="242"/>
        <end position="276"/>
    </location>
</feature>
<gene>
    <name evidence="10" type="ORF">ALECFALPRED_002479</name>
</gene>
<feature type="region of interest" description="Disordered" evidence="8">
    <location>
        <begin position="489"/>
        <end position="512"/>
    </location>
</feature>
<feature type="compositionally biased region" description="Polar residues" evidence="8">
    <location>
        <begin position="1655"/>
        <end position="1673"/>
    </location>
</feature>
<feature type="compositionally biased region" description="Basic and acidic residues" evidence="8">
    <location>
        <begin position="859"/>
        <end position="871"/>
    </location>
</feature>
<dbReference type="EMBL" id="CAJPDR010000171">
    <property type="protein sequence ID" value="CAF9923586.1"/>
    <property type="molecule type" value="Genomic_DNA"/>
</dbReference>
<feature type="compositionally biased region" description="Polar residues" evidence="8">
    <location>
        <begin position="1686"/>
        <end position="1709"/>
    </location>
</feature>
<dbReference type="GO" id="GO:0005654">
    <property type="term" value="C:nucleoplasm"/>
    <property type="evidence" value="ECO:0007669"/>
    <property type="project" value="UniProtKB-SubCell"/>
</dbReference>
<feature type="region of interest" description="Disordered" evidence="8">
    <location>
        <begin position="429"/>
        <end position="470"/>
    </location>
</feature>
<feature type="compositionally biased region" description="Polar residues" evidence="8">
    <location>
        <begin position="644"/>
        <end position="657"/>
    </location>
</feature>
<dbReference type="GO" id="GO:0006364">
    <property type="term" value="P:rRNA processing"/>
    <property type="evidence" value="ECO:0007669"/>
    <property type="project" value="TreeGrafter"/>
</dbReference>
<feature type="compositionally biased region" description="Basic and acidic residues" evidence="8">
    <location>
        <begin position="308"/>
        <end position="337"/>
    </location>
</feature>
<dbReference type="GO" id="GO:0005730">
    <property type="term" value="C:nucleolus"/>
    <property type="evidence" value="ECO:0007669"/>
    <property type="project" value="UniProtKB-SubCell"/>
</dbReference>
<feature type="compositionally biased region" description="Polar residues" evidence="8">
    <location>
        <begin position="760"/>
        <end position="774"/>
    </location>
</feature>
<feature type="compositionally biased region" description="Basic and acidic residues" evidence="8">
    <location>
        <begin position="633"/>
        <end position="643"/>
    </location>
</feature>
<dbReference type="GO" id="GO:0008097">
    <property type="term" value="F:5S rRNA binding"/>
    <property type="evidence" value="ECO:0007669"/>
    <property type="project" value="TreeGrafter"/>
</dbReference>
<comment type="caution">
    <text evidence="10">The sequence shown here is derived from an EMBL/GenBank/DDBJ whole genome shotgun (WGS) entry which is preliminary data.</text>
</comment>
<sequence>MPSTCARFMLFLQEPALILATLRLIMRQPNEAPQQHKQPSRKGKKAWRKNVDVTDVQVGLDEAREEVINGGIIAEKSSDSLFTLDTKGSEAIQKSYNKTHKTLKADHILAQRSTVPSIDCRKRSGVPDEVVEPSSKRRKNGVSLKEYERLREVAYGSQTVKNIINTDGAPDHDPWAVKQPEEEEQYPKLLYLEKTKPIRAPATLKEAPVSLVAGSRDVPAVAAPNSGTSYNPIFQEWDALLRAEGQKEVEAEKKRRREAELEQERLDRIAAAANERDADIQTEDESAWEGFESDYEGAEWLKKRRPERKTPAERNKVRRKKEAERREKWEKKMKKMEKQQRQIGEIARQMKNEAKARALVKAKLEKPEVDDRVLRRRRFGKDVLSEAPLELVLPEELRDSLRLLKPEGNLLNDRFRNILVRADAPAEQIAVDGSIGSDTDTGGPPQSEDTSKDEPDTKHHARSNSVKKPATFKAVSVTKNFLAKAGTPTTSAVKTNGENATAGNTLPPAPRPRLVAKTASGNKVSAPKSSHFGIKHGASGPDPMQVWNRNRAAPQPAQKHFTDEELKQQYGIHLATRLQADVDGKESKWADIDDDEDDWAPETIEWNDGTKITLSQNDSAAILAEEQAAALVAKERQAEENRSKMSAQQKPPTTVGPNATVLKPRSAAQPKSGGLVLKTPSDKPTLVAKPAAPAPVRSPWALLPPVEKVPPVDITPPSRSSTSRPPQSDPYGNNIMPAPPPQVAMEIAADDFTRTKRDTQNGNLGQLYNAQSGQYEPANTGRRGSVRKDQNFRPPSLLQRGSTHDQHGPAEPSAAFQTHRSGSQQDAPSWTRRGSSTVSGDSGPQGRRTSMNKGTDLQRIPHDLLQQRRESQPLQSPSTPGFGPNQVSQRGSSPAQQTPHSAVQSPAMQYSQLSQEPSSATASPYQNRNLASESTVPNTRDDVAAQKQLMKEKRESAIKRKKEEEEREEAAKKERIRLKMEKLGLPPLEEKKDLEKEKIEKGGAESVKAGQKETEKLEVTSDVRQTPLQLQEPPPSMPLSPPKPPMPDASGTPQQYGLIRVHGTPSNNTPQPGTERLVVEKTRAQAPSQLISLPSLEPKAEQNEQLPSSMVNGVHKQTDPLSQKSPPDVQHLVREQRQPTWNNGSRDNSGYPSWNGQNGGMAREQSVSNSVWGPPSQHRTLGNGTFDRSVQRPQSRQQEQFSSPALAPIGPPRHLQRLREVPHARANDISPTRMVEDFQTIPTFPPSEAPAPSMRPEITSRPTDGDQQTSPPQIAAGAELRPHIGITERPSSRPEQQKSTLAAWGNFHVADAEKNRQLAQQHAARLADEARTGVRHEPSLPVMNETWRQVKVDEQGGQRHIIGVSRGQHTHGQNLAPQINGDVRNSSFTNTVGIAPAVAAGVGRGSRFFPSAGRGLQPQFQGVPPFMPGYVRSPSPPPPDNDIHPVFTGDRGRPLVNLPFMKEKPKVRLPPSFATPAQSPKMADVQVTPLRAASQPLVNNPSWQDRFNGLLGVKKTSPEKKFAHVAEFSATKVPLDSPEVQVSASVSLPPKNGEATSRALEVSSKATEDEEALFENREFGSLPAVLIPSKAPEIGWSPAKSMRRGQYKQSRFSREVEATSKEPFMIGKELTTHGASLILVKLVGMAVSKTMPWPRSNTQNPGQGVQRPRNASGNMKPGKPYKPRDNSGSYGHNPGHNSSHNPKNSNGAPQRNVAPGGPNPQTRQPNKNHSAWGARPTNAVH</sequence>
<feature type="compositionally biased region" description="Polar residues" evidence="8">
    <location>
        <begin position="1165"/>
        <end position="1203"/>
    </location>
</feature>
<feature type="region of interest" description="Disordered" evidence="8">
    <location>
        <begin position="1651"/>
        <end position="1741"/>
    </location>
</feature>
<evidence type="ECO:0000313" key="11">
    <source>
        <dbReference type="Proteomes" id="UP000664203"/>
    </source>
</evidence>
<feature type="compositionally biased region" description="Basic and acidic residues" evidence="8">
    <location>
        <begin position="939"/>
        <end position="974"/>
    </location>
</feature>
<proteinExistence type="inferred from homology"/>
<feature type="compositionally biased region" description="Pro residues" evidence="8">
    <location>
        <begin position="1032"/>
        <end position="1047"/>
    </location>
</feature>
<feature type="compositionally biased region" description="Low complexity" evidence="8">
    <location>
        <begin position="715"/>
        <end position="726"/>
    </location>
</feature>
<feature type="compositionally biased region" description="Polar residues" evidence="8">
    <location>
        <begin position="872"/>
        <end position="938"/>
    </location>
</feature>
<evidence type="ECO:0000256" key="8">
    <source>
        <dbReference type="SAM" id="MobiDB-lite"/>
    </source>
</evidence>
<feature type="region of interest" description="Disordered" evidence="8">
    <location>
        <begin position="632"/>
        <end position="974"/>
    </location>
</feature>
<feature type="region of interest" description="Disordered" evidence="8">
    <location>
        <begin position="305"/>
        <end position="337"/>
    </location>
</feature>
<dbReference type="Pfam" id="PF07767">
    <property type="entry name" value="Nop53"/>
    <property type="match status" value="1"/>
</dbReference>
<feature type="compositionally biased region" description="Low complexity" evidence="8">
    <location>
        <begin position="432"/>
        <end position="443"/>
    </location>
</feature>
<dbReference type="PANTHER" id="PTHR14211:SF7">
    <property type="entry name" value="RIBOSOME BIOGENESIS PROTEIN NOP53"/>
    <property type="match status" value="1"/>
</dbReference>
<feature type="compositionally biased region" description="Polar residues" evidence="8">
    <location>
        <begin position="1260"/>
        <end position="1272"/>
    </location>
</feature>
<reference evidence="10" key="1">
    <citation type="submission" date="2021-03" db="EMBL/GenBank/DDBJ databases">
        <authorList>
            <person name="Tagirdzhanova G."/>
        </authorList>
    </citation>
    <scope>NUCLEOTIDE SEQUENCE</scope>
</reference>
<dbReference type="PANTHER" id="PTHR14211">
    <property type="entry name" value="GLIOMA SUPPRESSOR CANDIDATE REGION GENE 2"/>
    <property type="match status" value="1"/>
</dbReference>
<evidence type="ECO:0000256" key="9">
    <source>
        <dbReference type="SAM" id="SignalP"/>
    </source>
</evidence>
<evidence type="ECO:0000256" key="3">
    <source>
        <dbReference type="ARBA" id="ARBA00008838"/>
    </source>
</evidence>
<keyword evidence="7" id="KW-0175">Coiled coil</keyword>
<evidence type="ECO:0000256" key="7">
    <source>
        <dbReference type="SAM" id="Coils"/>
    </source>
</evidence>
<dbReference type="GO" id="GO:0000027">
    <property type="term" value="P:ribosomal large subunit assembly"/>
    <property type="evidence" value="ECO:0007669"/>
    <property type="project" value="TreeGrafter"/>
</dbReference>
<dbReference type="InterPro" id="IPR011687">
    <property type="entry name" value="Nop53/GLTSCR2"/>
</dbReference>
<evidence type="ECO:0000256" key="1">
    <source>
        <dbReference type="ARBA" id="ARBA00004604"/>
    </source>
</evidence>
<keyword evidence="9" id="KW-0732">Signal</keyword>
<feature type="compositionally biased region" description="Basic and acidic residues" evidence="8">
    <location>
        <begin position="1217"/>
        <end position="1226"/>
    </location>
</feature>
<feature type="chain" id="PRO_5034240053" description="Ribosome biogenesis protein NOP53" evidence="9">
    <location>
        <begin position="21"/>
        <end position="1741"/>
    </location>
</feature>
<evidence type="ECO:0000313" key="10">
    <source>
        <dbReference type="EMBL" id="CAF9923586.1"/>
    </source>
</evidence>
<keyword evidence="5" id="KW-0690">Ribosome biogenesis</keyword>
<feature type="compositionally biased region" description="Polar residues" evidence="8">
    <location>
        <begin position="815"/>
        <end position="855"/>
    </location>
</feature>
<comment type="similarity">
    <text evidence="3">Belongs to the NOP53 family.</text>
</comment>
<feature type="compositionally biased region" description="Polar residues" evidence="8">
    <location>
        <begin position="489"/>
        <end position="504"/>
    </location>
</feature>
<evidence type="ECO:0000256" key="4">
    <source>
        <dbReference type="ARBA" id="ARBA00018339"/>
    </source>
</evidence>
<comment type="subcellular location">
    <subcellularLocation>
        <location evidence="1">Nucleus</location>
        <location evidence="1">Nucleolus</location>
    </subcellularLocation>
    <subcellularLocation>
        <location evidence="2">Nucleus</location>
        <location evidence="2">Nucleoplasm</location>
    </subcellularLocation>
</comment>
<feature type="compositionally biased region" description="Basic and acidic residues" evidence="8">
    <location>
        <begin position="449"/>
        <end position="458"/>
    </location>
</feature>
<dbReference type="Proteomes" id="UP000664203">
    <property type="component" value="Unassembled WGS sequence"/>
</dbReference>
<evidence type="ECO:0000256" key="6">
    <source>
        <dbReference type="ARBA" id="ARBA00023242"/>
    </source>
</evidence>
<dbReference type="OrthoDB" id="5416983at2759"/>
<accession>A0A8H3FM97</accession>
<feature type="compositionally biased region" description="Basic and acidic residues" evidence="8">
    <location>
        <begin position="987"/>
        <end position="1003"/>
    </location>
</feature>
<feature type="region of interest" description="Disordered" evidence="8">
    <location>
        <begin position="987"/>
        <end position="1299"/>
    </location>
</feature>
<protein>
    <recommendedName>
        <fullName evidence="4">Ribosome biogenesis protein NOP53</fullName>
    </recommendedName>
</protein>
<evidence type="ECO:0000256" key="2">
    <source>
        <dbReference type="ARBA" id="ARBA00004642"/>
    </source>
</evidence>
<evidence type="ECO:0000256" key="5">
    <source>
        <dbReference type="ARBA" id="ARBA00022517"/>
    </source>
</evidence>
<keyword evidence="11" id="KW-1185">Reference proteome</keyword>
<name>A0A8H3FM97_9LECA</name>
<feature type="compositionally biased region" description="Polar residues" evidence="8">
    <location>
        <begin position="1138"/>
        <end position="1156"/>
    </location>
</feature>